<dbReference type="RefSeq" id="WP_381479869.1">
    <property type="nucleotide sequence ID" value="NZ_JBHTLT010000020.1"/>
</dbReference>
<evidence type="ECO:0000256" key="6">
    <source>
        <dbReference type="SAM" id="Phobius"/>
    </source>
</evidence>
<feature type="transmembrane region" description="Helical" evidence="6">
    <location>
        <begin position="54"/>
        <end position="75"/>
    </location>
</feature>
<keyword evidence="4 6" id="KW-1133">Transmembrane helix</keyword>
<dbReference type="InterPro" id="IPR003740">
    <property type="entry name" value="YitT"/>
</dbReference>
<dbReference type="Gene3D" id="3.30.70.120">
    <property type="match status" value="1"/>
</dbReference>
<dbReference type="Pfam" id="PF02588">
    <property type="entry name" value="YitT_membrane"/>
    <property type="match status" value="1"/>
</dbReference>
<evidence type="ECO:0000313" key="9">
    <source>
        <dbReference type="Proteomes" id="UP001597231"/>
    </source>
</evidence>
<keyword evidence="2" id="KW-1003">Cell membrane</keyword>
<dbReference type="EMBL" id="JBHTLT010000020">
    <property type="protein sequence ID" value="MFD1204354.1"/>
    <property type="molecule type" value="Genomic_DNA"/>
</dbReference>
<evidence type="ECO:0000256" key="1">
    <source>
        <dbReference type="ARBA" id="ARBA00004651"/>
    </source>
</evidence>
<dbReference type="Pfam" id="PF10035">
    <property type="entry name" value="DUF2179"/>
    <property type="match status" value="1"/>
</dbReference>
<evidence type="ECO:0000313" key="8">
    <source>
        <dbReference type="EMBL" id="MFD1204354.1"/>
    </source>
</evidence>
<dbReference type="PANTHER" id="PTHR33545">
    <property type="entry name" value="UPF0750 MEMBRANE PROTEIN YITT-RELATED"/>
    <property type="match status" value="1"/>
</dbReference>
<evidence type="ECO:0000259" key="7">
    <source>
        <dbReference type="Pfam" id="PF10035"/>
    </source>
</evidence>
<dbReference type="InterPro" id="IPR019264">
    <property type="entry name" value="DUF2179"/>
</dbReference>
<comment type="caution">
    <text evidence="8">The sequence shown here is derived from an EMBL/GenBank/DDBJ whole genome shotgun (WGS) entry which is preliminary data.</text>
</comment>
<keyword evidence="3 6" id="KW-0812">Transmembrane</keyword>
<evidence type="ECO:0000256" key="5">
    <source>
        <dbReference type="ARBA" id="ARBA00023136"/>
    </source>
</evidence>
<feature type="transmembrane region" description="Helical" evidence="6">
    <location>
        <begin position="175"/>
        <end position="192"/>
    </location>
</feature>
<evidence type="ECO:0000256" key="4">
    <source>
        <dbReference type="ARBA" id="ARBA00022989"/>
    </source>
</evidence>
<keyword evidence="5 6" id="KW-0472">Membrane</keyword>
<organism evidence="8 9">
    <name type="scientific">Sporosarcina contaminans</name>
    <dbReference type="NCBI Taxonomy" id="633403"/>
    <lineage>
        <taxon>Bacteria</taxon>
        <taxon>Bacillati</taxon>
        <taxon>Bacillota</taxon>
        <taxon>Bacilli</taxon>
        <taxon>Bacillales</taxon>
        <taxon>Caryophanaceae</taxon>
        <taxon>Sporosarcina</taxon>
    </lineage>
</organism>
<evidence type="ECO:0000256" key="2">
    <source>
        <dbReference type="ARBA" id="ARBA00022475"/>
    </source>
</evidence>
<reference evidence="9" key="1">
    <citation type="journal article" date="2019" name="Int. J. Syst. Evol. Microbiol.">
        <title>The Global Catalogue of Microorganisms (GCM) 10K type strain sequencing project: providing services to taxonomists for standard genome sequencing and annotation.</title>
        <authorList>
            <consortium name="The Broad Institute Genomics Platform"/>
            <consortium name="The Broad Institute Genome Sequencing Center for Infectious Disease"/>
            <person name="Wu L."/>
            <person name="Ma J."/>
        </authorList>
    </citation>
    <scope>NUCLEOTIDE SEQUENCE [LARGE SCALE GENOMIC DNA]</scope>
    <source>
        <strain evidence="9">CCUG 53915</strain>
    </source>
</reference>
<accession>A0ABW3TWH3</accession>
<dbReference type="PIRSF" id="PIRSF006483">
    <property type="entry name" value="Membrane_protein_YitT"/>
    <property type="match status" value="1"/>
</dbReference>
<protein>
    <submittedName>
        <fullName evidence="8">YitT family protein</fullName>
    </submittedName>
</protein>
<dbReference type="CDD" id="cd16380">
    <property type="entry name" value="YitT_C"/>
    <property type="match status" value="1"/>
</dbReference>
<comment type="subcellular location">
    <subcellularLocation>
        <location evidence="1">Cell membrane</location>
        <topology evidence="1">Multi-pass membrane protein</topology>
    </subcellularLocation>
</comment>
<dbReference type="Proteomes" id="UP001597231">
    <property type="component" value="Unassembled WGS sequence"/>
</dbReference>
<gene>
    <name evidence="8" type="ORF">ACFQ38_04325</name>
</gene>
<dbReference type="InterPro" id="IPR051461">
    <property type="entry name" value="UPF0750_membrane"/>
</dbReference>
<dbReference type="PANTHER" id="PTHR33545:SF5">
    <property type="entry name" value="UPF0750 MEMBRANE PROTEIN YITT"/>
    <property type="match status" value="1"/>
</dbReference>
<dbReference type="InterPro" id="IPR015867">
    <property type="entry name" value="N-reg_PII/ATP_PRibTrfase_C"/>
</dbReference>
<feature type="transmembrane region" description="Helical" evidence="6">
    <location>
        <begin position="9"/>
        <end position="34"/>
    </location>
</feature>
<feature type="transmembrane region" description="Helical" evidence="6">
    <location>
        <begin position="82"/>
        <end position="102"/>
    </location>
</feature>
<feature type="transmembrane region" description="Helical" evidence="6">
    <location>
        <begin position="151"/>
        <end position="169"/>
    </location>
</feature>
<feature type="domain" description="DUF2179" evidence="7">
    <location>
        <begin position="221"/>
        <end position="275"/>
    </location>
</feature>
<keyword evidence="9" id="KW-1185">Reference proteome</keyword>
<sequence length="284" mass="31103">MFFIEAKRIAVVIIGALLMAISLNFFLINANVYANGFSGAAQLVSSVLADHFDIALSTGILLFIFNVPVFILGWFKVGRGFTIYSIISVVFTTIFLELLPVLSLSNDIILNAVFGGVIAGVGIGISLKLGASTGGMDIIAMVLSRMQDKPIGVYFLILNGVIIVLAGVLYEPENALYTMIALYVTTSVIDMLHTRHEKVTAMIITHEAEALQKAIHQKMVRGITILPAKGAYTNDDKSMLYVVITRYELYDLEHIIKETDPKAFTNVVQTVGIFGFFRRDEGVV</sequence>
<feature type="transmembrane region" description="Helical" evidence="6">
    <location>
        <begin position="108"/>
        <end position="130"/>
    </location>
</feature>
<evidence type="ECO:0000256" key="3">
    <source>
        <dbReference type="ARBA" id="ARBA00022692"/>
    </source>
</evidence>
<proteinExistence type="predicted"/>
<name>A0ABW3TWH3_9BACL</name>